<dbReference type="Gene3D" id="1.10.10.1320">
    <property type="entry name" value="Anti-sigma factor, zinc-finger domain"/>
    <property type="match status" value="1"/>
</dbReference>
<sequence>MNCHEAIDHIGDALEGSLAAHVRAGFEDHMQECAACRTYLEQLRLTRRALRHLPLQRETSRRRPELIARFKGAFPKSR</sequence>
<gene>
    <name evidence="2" type="ORF">E6K78_07000</name>
</gene>
<dbReference type="Pfam" id="PF13490">
    <property type="entry name" value="zf-HC2"/>
    <property type="match status" value="1"/>
</dbReference>
<evidence type="ECO:0000259" key="1">
    <source>
        <dbReference type="Pfam" id="PF13490"/>
    </source>
</evidence>
<name>A0A538TQJ2_UNCEI</name>
<dbReference type="EMBL" id="VBOY01000063">
    <property type="protein sequence ID" value="TMQ65855.1"/>
    <property type="molecule type" value="Genomic_DNA"/>
</dbReference>
<reference evidence="2 3" key="1">
    <citation type="journal article" date="2019" name="Nat. Microbiol.">
        <title>Mediterranean grassland soil C-N compound turnover is dependent on rainfall and depth, and is mediated by genomically divergent microorganisms.</title>
        <authorList>
            <person name="Diamond S."/>
            <person name="Andeer P.F."/>
            <person name="Li Z."/>
            <person name="Crits-Christoph A."/>
            <person name="Burstein D."/>
            <person name="Anantharaman K."/>
            <person name="Lane K.R."/>
            <person name="Thomas B.C."/>
            <person name="Pan C."/>
            <person name="Northen T.R."/>
            <person name="Banfield J.F."/>
        </authorList>
    </citation>
    <scope>NUCLEOTIDE SEQUENCE [LARGE SCALE GENOMIC DNA]</scope>
    <source>
        <strain evidence="2">WS_8</strain>
    </source>
</reference>
<dbReference type="InterPro" id="IPR041916">
    <property type="entry name" value="Anti_sigma_zinc_sf"/>
</dbReference>
<dbReference type="InterPro" id="IPR027383">
    <property type="entry name" value="Znf_put"/>
</dbReference>
<evidence type="ECO:0000313" key="3">
    <source>
        <dbReference type="Proteomes" id="UP000316609"/>
    </source>
</evidence>
<proteinExistence type="predicted"/>
<protein>
    <submittedName>
        <fullName evidence="2">Zf-HC2 domain-containing protein</fullName>
    </submittedName>
</protein>
<comment type="caution">
    <text evidence="2">The sequence shown here is derived from an EMBL/GenBank/DDBJ whole genome shotgun (WGS) entry which is preliminary data.</text>
</comment>
<evidence type="ECO:0000313" key="2">
    <source>
        <dbReference type="EMBL" id="TMQ65855.1"/>
    </source>
</evidence>
<dbReference type="AlphaFoldDB" id="A0A538TQJ2"/>
<accession>A0A538TQJ2</accession>
<organism evidence="2 3">
    <name type="scientific">Eiseniibacteriota bacterium</name>
    <dbReference type="NCBI Taxonomy" id="2212470"/>
    <lineage>
        <taxon>Bacteria</taxon>
        <taxon>Candidatus Eiseniibacteriota</taxon>
    </lineage>
</organism>
<dbReference type="Proteomes" id="UP000316609">
    <property type="component" value="Unassembled WGS sequence"/>
</dbReference>
<feature type="domain" description="Putative zinc-finger" evidence="1">
    <location>
        <begin position="3"/>
        <end position="37"/>
    </location>
</feature>